<feature type="region of interest" description="Disordered" evidence="1">
    <location>
        <begin position="1124"/>
        <end position="1153"/>
    </location>
</feature>
<dbReference type="Pfam" id="PF14874">
    <property type="entry name" value="PapD-like"/>
    <property type="match status" value="1"/>
</dbReference>
<dbReference type="InterPro" id="IPR013783">
    <property type="entry name" value="Ig-like_fold"/>
</dbReference>
<sequence length="1344" mass="150889">MDAGISTEMTSSKYQQLAEWISGGYRQRFSALSKGELVSWALENVKVFDACKELKVAMDGGSSESDLSDTLVAKLIRCWLTNSKQELFDVKNGIKQLARESEALNLEESKAKGKDKNEKAKEPEKGKTVAPPAGKKGAPPPKGAKAAEAVPPASAGSEAAKRKNKLRDRTGGKEKVVAIGDEPANGPDVYYFLKDFDSPGILIALREEFEVPIDAIFRIEDAPTKKTADLSYSENPNTNQTWLTLYNLAKIQNEPAWRKTVWITIPAMEFKEIKEIFDNLAHKIYAILELKKIFLQFYKSDNIINIPTLELTQVDLRYYEYLISATKSGGKMNIDFQLALFLEYFSRVAPNDENSQLDLKETNIGYLKQLFDSEIRKVVLALPYDSEPRTQRRSADGKKLAAVKIVDFYDLSKLHSYFMSALKSINLDPEALFNALAECYPAGKYSNFLERHPDYRHLALDSVLGEYMKIQTEYFRVSKNMMEDTTRMEKFLTQLELEELCKSSCELGYNDFTLDDWRWFGNMSYYSLIQVRTKVDFSKFYESYDPATGVMDGEVAHSTLETTGTAYLMNDASMKIIDTNSYLYPDNNIIIKIWWNNNFIRLSSGVIAKTAPSLVARFFDGSAFSILDNGDCLNIKFSDEHANHFIFQPNGNIICKSYKSEDLAWNNKIKGIVVKYFESKDVIVMYPDGSTATQTPGKDWVIPDSSTSDDMLQNEAVEHEYPNGKTIWTKANLTVITKDTKGNVLAEHTDGTQIYSPTDQSHDISWLDEVNLKIIFKADGEQIVDMGNGFQISRKYENGKTLSVKIKRTDMAISIEATGNMEVKLSSEHFNPPPKESQNRFDINWRQGTLNLLDIRNHVAKPEVVPEYPDLAFGGKLTKSALKIKSRGYLYGNTPEIFVIYPNRQGGLHFKRDSDMARYFQSYGPLNLKTNEENMNHPEAVTLSSIREYKLNNSEQNLTRLSQLTRAERDNISNEYFEFKEKLKKRHSPVPISELGETEGALQPNYDGNGSFTLGSDKEATQLAIILQYMDKEDLSGNPGFAVNNDVMALLKQAKELKTKSSTSLRSNSMKSKPPSKARKSITNKPPKYFESPEGQKFLGVQSALYESKIIAASCESFVSETTSRLSAKREDGVERIPDSSQGSSEMPPPSEHSQVVSTLIEVSKEVLNAALPELPKIKPPPKTPPPKVRKLRYPNSILGTKPGLIPNTKHLKQEANSHRQLNTASTAEPKKKNPIYGVGEFIALPGRCKFGTVEAGQTYDKTIELTNVGLDSLRFAVKLPANELLFVHYKHGSVAPGMSAKLTVSLSAKNDKSTELEIDEVLKVITEAEILNIPIKASMKLLN</sequence>
<feature type="region of interest" description="Disordered" evidence="1">
    <location>
        <begin position="1058"/>
        <end position="1092"/>
    </location>
</feature>
<comment type="caution">
    <text evidence="2">The sequence shown here is derived from an EMBL/GenBank/DDBJ whole genome shotgun (WGS) entry which is preliminary data.</text>
</comment>
<dbReference type="Proteomes" id="UP001210925">
    <property type="component" value="Unassembled WGS sequence"/>
</dbReference>
<dbReference type="EMBL" id="JADGKB010000051">
    <property type="protein sequence ID" value="KAJ3256400.1"/>
    <property type="molecule type" value="Genomic_DNA"/>
</dbReference>
<feature type="region of interest" description="Disordered" evidence="1">
    <location>
        <begin position="105"/>
        <end position="174"/>
    </location>
</feature>
<dbReference type="PANTHER" id="PTHR21963">
    <property type="entry name" value="PF6"/>
    <property type="match status" value="1"/>
</dbReference>
<feature type="compositionally biased region" description="Basic and acidic residues" evidence="1">
    <location>
        <begin position="105"/>
        <end position="127"/>
    </location>
</feature>
<gene>
    <name evidence="2" type="ORF">HK103_005529</name>
</gene>
<dbReference type="PANTHER" id="PTHR21963:SF1">
    <property type="entry name" value="SPERM-ASSOCIATED ANTIGEN 17"/>
    <property type="match status" value="1"/>
</dbReference>
<name>A0AAD5UF52_9FUNG</name>
<feature type="compositionally biased region" description="Low complexity" evidence="1">
    <location>
        <begin position="129"/>
        <end position="158"/>
    </location>
</feature>
<keyword evidence="3" id="KW-1185">Reference proteome</keyword>
<dbReference type="GO" id="GO:0003351">
    <property type="term" value="P:epithelial cilium movement involved in extracellular fluid movement"/>
    <property type="evidence" value="ECO:0007669"/>
    <property type="project" value="TreeGrafter"/>
</dbReference>
<dbReference type="GO" id="GO:1990716">
    <property type="term" value="C:axonemal central apparatus"/>
    <property type="evidence" value="ECO:0007669"/>
    <property type="project" value="TreeGrafter"/>
</dbReference>
<accession>A0AAD5UF52</accession>
<evidence type="ECO:0000313" key="2">
    <source>
        <dbReference type="EMBL" id="KAJ3256400.1"/>
    </source>
</evidence>
<reference evidence="2" key="1">
    <citation type="submission" date="2020-05" db="EMBL/GenBank/DDBJ databases">
        <title>Phylogenomic resolution of chytrid fungi.</title>
        <authorList>
            <person name="Stajich J.E."/>
            <person name="Amses K."/>
            <person name="Simmons R."/>
            <person name="Seto K."/>
            <person name="Myers J."/>
            <person name="Bonds A."/>
            <person name="Quandt C.A."/>
            <person name="Barry K."/>
            <person name="Liu P."/>
            <person name="Grigoriev I."/>
            <person name="Longcore J.E."/>
            <person name="James T.Y."/>
        </authorList>
    </citation>
    <scope>NUCLEOTIDE SEQUENCE</scope>
    <source>
        <strain evidence="2">PLAUS21</strain>
    </source>
</reference>
<dbReference type="GO" id="GO:1904158">
    <property type="term" value="P:axonemal central apparatus assembly"/>
    <property type="evidence" value="ECO:0007669"/>
    <property type="project" value="TreeGrafter"/>
</dbReference>
<dbReference type="Gene3D" id="2.60.40.10">
    <property type="entry name" value="Immunoglobulins"/>
    <property type="match status" value="1"/>
</dbReference>
<dbReference type="GO" id="GO:0005576">
    <property type="term" value="C:extracellular region"/>
    <property type="evidence" value="ECO:0007669"/>
    <property type="project" value="GOC"/>
</dbReference>
<dbReference type="InterPro" id="IPR026173">
    <property type="entry name" value="SPAG17"/>
</dbReference>
<feature type="compositionally biased region" description="Polar residues" evidence="1">
    <location>
        <begin position="1060"/>
        <end position="1071"/>
    </location>
</feature>
<organism evidence="2 3">
    <name type="scientific">Boothiomyces macroporosus</name>
    <dbReference type="NCBI Taxonomy" id="261099"/>
    <lineage>
        <taxon>Eukaryota</taxon>
        <taxon>Fungi</taxon>
        <taxon>Fungi incertae sedis</taxon>
        <taxon>Chytridiomycota</taxon>
        <taxon>Chytridiomycota incertae sedis</taxon>
        <taxon>Chytridiomycetes</taxon>
        <taxon>Rhizophydiales</taxon>
        <taxon>Terramycetaceae</taxon>
        <taxon>Boothiomyces</taxon>
    </lineage>
</organism>
<protein>
    <submittedName>
        <fullName evidence="2">Uncharacterized protein</fullName>
    </submittedName>
</protein>
<proteinExistence type="predicted"/>
<evidence type="ECO:0000256" key="1">
    <source>
        <dbReference type="SAM" id="MobiDB-lite"/>
    </source>
</evidence>
<evidence type="ECO:0000313" key="3">
    <source>
        <dbReference type="Proteomes" id="UP001210925"/>
    </source>
</evidence>
<feature type="compositionally biased region" description="Basic and acidic residues" evidence="1">
    <location>
        <begin position="1128"/>
        <end position="1138"/>
    </location>
</feature>